<keyword evidence="12" id="KW-1185">Reference proteome</keyword>
<dbReference type="PANTHER" id="PTHR11967">
    <property type="entry name" value="ALPHA-1-ACID GLYCOPROTEIN"/>
    <property type="match status" value="1"/>
</dbReference>
<evidence type="ECO:0000313" key="12">
    <source>
        <dbReference type="Proteomes" id="UP001152836"/>
    </source>
</evidence>
<dbReference type="SUPFAM" id="SSF50814">
    <property type="entry name" value="Lipocalins"/>
    <property type="match status" value="1"/>
</dbReference>
<accession>A0AAU9ZEB1</accession>
<reference evidence="11" key="1">
    <citation type="submission" date="2022-06" db="EMBL/GenBank/DDBJ databases">
        <authorList>
            <person name="Andreotti S."/>
            <person name="Wyler E."/>
        </authorList>
    </citation>
    <scope>NUCLEOTIDE SEQUENCE</scope>
</reference>
<comment type="similarity">
    <text evidence="2">Belongs to the calycin superfamily. Lipocalin family.</text>
</comment>
<keyword evidence="5" id="KW-0964">Secreted</keyword>
<evidence type="ECO:0000313" key="11">
    <source>
        <dbReference type="EMBL" id="CAH6790465.1"/>
    </source>
</evidence>
<keyword evidence="6" id="KW-0732">Signal</keyword>
<evidence type="ECO:0000256" key="9">
    <source>
        <dbReference type="ARBA" id="ARBA00046193"/>
    </source>
</evidence>
<evidence type="ECO:0000256" key="4">
    <source>
        <dbReference type="ARBA" id="ARBA00022486"/>
    </source>
</evidence>
<dbReference type="AlphaFoldDB" id="A0AAU9ZEB1"/>
<protein>
    <submittedName>
        <fullName evidence="11">Orm1 protein</fullName>
    </submittedName>
</protein>
<dbReference type="GO" id="GO:0002682">
    <property type="term" value="P:regulation of immune system process"/>
    <property type="evidence" value="ECO:0007669"/>
    <property type="project" value="InterPro"/>
</dbReference>
<dbReference type="GO" id="GO:0005615">
    <property type="term" value="C:extracellular space"/>
    <property type="evidence" value="ECO:0007669"/>
    <property type="project" value="InterPro"/>
</dbReference>
<keyword evidence="4" id="KW-0011">Acute phase</keyword>
<evidence type="ECO:0000256" key="3">
    <source>
        <dbReference type="ARBA" id="ARBA00022448"/>
    </source>
</evidence>
<keyword evidence="8" id="KW-0325">Glycoprotein</keyword>
<evidence type="ECO:0000256" key="8">
    <source>
        <dbReference type="ARBA" id="ARBA00023180"/>
    </source>
</evidence>
<evidence type="ECO:0000256" key="6">
    <source>
        <dbReference type="ARBA" id="ARBA00022729"/>
    </source>
</evidence>
<organism evidence="11 12">
    <name type="scientific">Phodopus roborovskii</name>
    <name type="common">Roborovski's desert hamster</name>
    <name type="synonym">Cricetulus roborovskii</name>
    <dbReference type="NCBI Taxonomy" id="109678"/>
    <lineage>
        <taxon>Eukaryota</taxon>
        <taxon>Metazoa</taxon>
        <taxon>Chordata</taxon>
        <taxon>Craniata</taxon>
        <taxon>Vertebrata</taxon>
        <taxon>Euteleostomi</taxon>
        <taxon>Mammalia</taxon>
        <taxon>Eutheria</taxon>
        <taxon>Euarchontoglires</taxon>
        <taxon>Glires</taxon>
        <taxon>Rodentia</taxon>
        <taxon>Myomorpha</taxon>
        <taxon>Muroidea</taxon>
        <taxon>Cricetidae</taxon>
        <taxon>Cricetinae</taxon>
        <taxon>Phodopus</taxon>
    </lineage>
</organism>
<comment type="function">
    <text evidence="9">Functions as a transport protein in the blood stream. Binds various ligands in the interior of its beta-barrel domain. Appears to function in modulating the activity of the immune system during the acute-phase reaction.</text>
</comment>
<dbReference type="PANTHER" id="PTHR11967:SF2">
    <property type="entry name" value="ALPHA-1-ACID GLYCOPROTEIN 1"/>
    <property type="match status" value="1"/>
</dbReference>
<name>A0AAU9ZEB1_PHORO</name>
<dbReference type="Proteomes" id="UP001152836">
    <property type="component" value="Unassembled WGS sequence"/>
</dbReference>
<dbReference type="FunFam" id="2.40.128.20:FF:000012">
    <property type="entry name" value="Alpha-1-acid glycoprotein 2"/>
    <property type="match status" value="1"/>
</dbReference>
<evidence type="ECO:0000256" key="2">
    <source>
        <dbReference type="ARBA" id="ARBA00006889"/>
    </source>
</evidence>
<sequence>MTAFKSWLESARHFPVLVGLCQGPVAPGCTPVPLPHLVIKVTAPSSHQLALPGSVVLVILSFLPLLEAQSPEHASITDIPITNDTLSWLSGKWFYLGSAFRNLEFKQALQEIQAEYFYFTPNLTDDTILLQEYQTTKDRCVYFNSSKLGVQRENGTISKHDGPEEYFAHLKVFTKHRGFILTFAPEDETNRGLSFYANKTDIAPELLREFQKAVKSLGMNESEIIYTDWKKDMCSQQQKQPEPEKKPEE</sequence>
<dbReference type="Pfam" id="PF00061">
    <property type="entry name" value="Lipocalin"/>
    <property type="match status" value="1"/>
</dbReference>
<evidence type="ECO:0000256" key="7">
    <source>
        <dbReference type="ARBA" id="ARBA00023157"/>
    </source>
</evidence>
<gene>
    <name evidence="11" type="primary">Orm1</name>
    <name evidence="11" type="ORF">PHOROB_LOCUS7772</name>
</gene>
<comment type="subcellular location">
    <subcellularLocation>
        <location evidence="1">Secreted</location>
    </subcellularLocation>
</comment>
<evidence type="ECO:0000256" key="1">
    <source>
        <dbReference type="ARBA" id="ARBA00004613"/>
    </source>
</evidence>
<dbReference type="InterPro" id="IPR001500">
    <property type="entry name" value="A1A_glycop"/>
</dbReference>
<keyword evidence="3" id="KW-0813">Transport</keyword>
<keyword evidence="7" id="KW-1015">Disulfide bond</keyword>
<dbReference type="Gene3D" id="2.40.128.20">
    <property type="match status" value="1"/>
</dbReference>
<dbReference type="InterPro" id="IPR012674">
    <property type="entry name" value="Calycin"/>
</dbReference>
<dbReference type="GO" id="GO:0006953">
    <property type="term" value="P:acute-phase response"/>
    <property type="evidence" value="ECO:0007669"/>
    <property type="project" value="UniProtKB-KW"/>
</dbReference>
<evidence type="ECO:0000259" key="10">
    <source>
        <dbReference type="Pfam" id="PF00061"/>
    </source>
</evidence>
<dbReference type="InterPro" id="IPR000566">
    <property type="entry name" value="Lipocln_cytosolic_FA-bd_dom"/>
</dbReference>
<comment type="caution">
    <text evidence="11">The sequence shown here is derived from an EMBL/GenBank/DDBJ whole genome shotgun (WGS) entry which is preliminary data.</text>
</comment>
<dbReference type="EMBL" id="CALSGD010001430">
    <property type="protein sequence ID" value="CAH6790465.1"/>
    <property type="molecule type" value="Genomic_DNA"/>
</dbReference>
<proteinExistence type="inferred from homology"/>
<feature type="domain" description="Lipocalin/cytosolic fatty-acid binding" evidence="10">
    <location>
        <begin position="90"/>
        <end position="230"/>
    </location>
</feature>
<dbReference type="PRINTS" id="PR00708">
    <property type="entry name" value="A1AGLPROTEIN"/>
</dbReference>
<dbReference type="CDD" id="cd19451">
    <property type="entry name" value="lipocalin_AGP-like"/>
    <property type="match status" value="1"/>
</dbReference>
<evidence type="ECO:0000256" key="5">
    <source>
        <dbReference type="ARBA" id="ARBA00022525"/>
    </source>
</evidence>